<evidence type="ECO:0000259" key="9">
    <source>
        <dbReference type="Pfam" id="PF07282"/>
    </source>
</evidence>
<keyword evidence="3" id="KW-0815">Transposition</keyword>
<dbReference type="NCBIfam" id="NF038281">
    <property type="entry name" value="IS200_TnpB"/>
    <property type="match status" value="1"/>
</dbReference>
<dbReference type="EMBL" id="VUNR01000001">
    <property type="protein sequence ID" value="MSU07540.1"/>
    <property type="molecule type" value="Genomic_DNA"/>
</dbReference>
<evidence type="ECO:0000256" key="5">
    <source>
        <dbReference type="ARBA" id="ARBA00022833"/>
    </source>
</evidence>
<sequence>MLQQKGYQYRIYPTKQQQQLINQTLGCARFVYNRFLNIRKEAWTNSKTSVTYKQTSKMLTELKCEPDYVWLNMVDSTSLQQALKDLDKGFKNFFAKKAGYPRYKSKHNHCLSYRSQCVNNNIAIKNGKLKLPKIGLVKIKLSRNFTGRILNVTVSRKATGKYFVSLCVEEEVEIFPNNGGEIGIDVGIKDFYSDSNGDVAANPKTLKKYSKKLAREQRKLSRKVKGSNNRNKQRIIVARIHEKIANIRKDHLNKVSTKLVKENQLIGIEDLQVRNMLKNHQLAQAISDISWSEFFRMLEYKAVPHGCRVVRVPRFYPSSQTCCKCGYQNKDTKNLAIRAWDCPVCGHHHDRDVNAARNILAKAKEIISA</sequence>
<dbReference type="Pfam" id="PF01385">
    <property type="entry name" value="OrfB_IS605"/>
    <property type="match status" value="1"/>
</dbReference>
<dbReference type="InterPro" id="IPR021027">
    <property type="entry name" value="Transposase_put_HTH"/>
</dbReference>
<keyword evidence="7" id="KW-0233">DNA recombination</keyword>
<evidence type="ECO:0000256" key="1">
    <source>
        <dbReference type="ARBA" id="ARBA00008761"/>
    </source>
</evidence>
<comment type="similarity">
    <text evidence="2">In the N-terminal section; belongs to the transposase 2 family.</text>
</comment>
<dbReference type="NCBIfam" id="NF040570">
    <property type="entry name" value="guided_TnpB"/>
    <property type="match status" value="1"/>
</dbReference>
<reference evidence="11 12" key="1">
    <citation type="submission" date="2019-08" db="EMBL/GenBank/DDBJ databases">
        <title>In-depth cultivation of the pig gut microbiome towards novel bacterial diversity and tailored functional studies.</title>
        <authorList>
            <person name="Wylensek D."/>
            <person name="Hitch T.C.A."/>
            <person name="Clavel T."/>
        </authorList>
    </citation>
    <scope>NUCLEOTIDE SEQUENCE [LARGE SCALE GENOMIC DNA]</scope>
    <source>
        <strain evidence="11 12">WCA-693-APC-5D-A</strain>
    </source>
</reference>
<evidence type="ECO:0000256" key="4">
    <source>
        <dbReference type="ARBA" id="ARBA00022723"/>
    </source>
</evidence>
<dbReference type="NCBIfam" id="TIGR01766">
    <property type="entry name" value="IS200/IS605 family accessory protein TnpB-like domain"/>
    <property type="match status" value="1"/>
</dbReference>
<dbReference type="GO" id="GO:0006310">
    <property type="term" value="P:DNA recombination"/>
    <property type="evidence" value="ECO:0007669"/>
    <property type="project" value="UniProtKB-KW"/>
</dbReference>
<feature type="domain" description="Cas12f1-like TNB" evidence="9">
    <location>
        <begin position="291"/>
        <end position="359"/>
    </location>
</feature>
<dbReference type="PANTHER" id="PTHR30405">
    <property type="entry name" value="TRANSPOSASE"/>
    <property type="match status" value="1"/>
</dbReference>
<dbReference type="PANTHER" id="PTHR30405:SF25">
    <property type="entry name" value="RNA-GUIDED DNA ENDONUCLEASE INSQ-RELATED"/>
    <property type="match status" value="1"/>
</dbReference>
<comment type="caution">
    <text evidence="11">The sequence shown here is derived from an EMBL/GenBank/DDBJ whole genome shotgun (WGS) entry which is preliminary data.</text>
</comment>
<keyword evidence="6" id="KW-0238">DNA-binding</keyword>
<proteinExistence type="inferred from homology"/>
<dbReference type="AlphaFoldDB" id="A0A6I2UCW8"/>
<accession>A0A6I2UCW8</accession>
<gene>
    <name evidence="11" type="ORF">FYJ84_00815</name>
</gene>
<organism evidence="11 12">
    <name type="scientific">Anaerovibrio slackiae</name>
    <dbReference type="NCBI Taxonomy" id="2652309"/>
    <lineage>
        <taxon>Bacteria</taxon>
        <taxon>Bacillati</taxon>
        <taxon>Bacillota</taxon>
        <taxon>Negativicutes</taxon>
        <taxon>Selenomonadales</taxon>
        <taxon>Selenomonadaceae</taxon>
        <taxon>Anaerovibrio</taxon>
    </lineage>
</organism>
<dbReference type="InterPro" id="IPR051399">
    <property type="entry name" value="RNA-guided_DNA_endo/Transpos"/>
</dbReference>
<evidence type="ECO:0000313" key="12">
    <source>
        <dbReference type="Proteomes" id="UP000433181"/>
    </source>
</evidence>
<dbReference type="Pfam" id="PF12323">
    <property type="entry name" value="HTH_OrfB_IS605"/>
    <property type="match status" value="1"/>
</dbReference>
<dbReference type="GeneID" id="96777449"/>
<dbReference type="InterPro" id="IPR001959">
    <property type="entry name" value="Transposase"/>
</dbReference>
<dbReference type="GO" id="GO:0032196">
    <property type="term" value="P:transposition"/>
    <property type="evidence" value="ECO:0007669"/>
    <property type="project" value="UniProtKB-KW"/>
</dbReference>
<evidence type="ECO:0000313" key="11">
    <source>
        <dbReference type="EMBL" id="MSU07540.1"/>
    </source>
</evidence>
<evidence type="ECO:0000256" key="6">
    <source>
        <dbReference type="ARBA" id="ARBA00023125"/>
    </source>
</evidence>
<feature type="domain" description="Transposase putative helix-turn-helix" evidence="10">
    <location>
        <begin position="1"/>
        <end position="47"/>
    </location>
</feature>
<evidence type="ECO:0000256" key="3">
    <source>
        <dbReference type="ARBA" id="ARBA00022578"/>
    </source>
</evidence>
<dbReference type="GO" id="GO:0046872">
    <property type="term" value="F:metal ion binding"/>
    <property type="evidence" value="ECO:0007669"/>
    <property type="project" value="UniProtKB-KW"/>
</dbReference>
<dbReference type="Pfam" id="PF07282">
    <property type="entry name" value="Cas12f1-like_TNB"/>
    <property type="match status" value="1"/>
</dbReference>
<comment type="similarity">
    <text evidence="1">In the C-terminal section; belongs to the transposase 35 family.</text>
</comment>
<dbReference type="RefSeq" id="WP_328596299.1">
    <property type="nucleotide sequence ID" value="NZ_VUNR01000001.1"/>
</dbReference>
<name>A0A6I2UCW8_9FIRM</name>
<dbReference type="GO" id="GO:0003677">
    <property type="term" value="F:DNA binding"/>
    <property type="evidence" value="ECO:0007669"/>
    <property type="project" value="UniProtKB-KW"/>
</dbReference>
<evidence type="ECO:0000256" key="2">
    <source>
        <dbReference type="ARBA" id="ARBA00011044"/>
    </source>
</evidence>
<keyword evidence="4" id="KW-0479">Metal-binding</keyword>
<evidence type="ECO:0000256" key="7">
    <source>
        <dbReference type="ARBA" id="ARBA00023172"/>
    </source>
</evidence>
<keyword evidence="12" id="KW-1185">Reference proteome</keyword>
<dbReference type="InterPro" id="IPR010095">
    <property type="entry name" value="Cas12f1-like_TNB"/>
</dbReference>
<dbReference type="Proteomes" id="UP000433181">
    <property type="component" value="Unassembled WGS sequence"/>
</dbReference>
<dbReference type="InterPro" id="IPR053522">
    <property type="entry name" value="RNA-guided_endonuclease_TnpB"/>
</dbReference>
<evidence type="ECO:0000259" key="8">
    <source>
        <dbReference type="Pfam" id="PF01385"/>
    </source>
</evidence>
<feature type="domain" description="Probable transposase IS891/IS1136/IS1341" evidence="8">
    <location>
        <begin position="166"/>
        <end position="279"/>
    </location>
</feature>
<protein>
    <submittedName>
        <fullName evidence="11">IS200/IS605 family element transposase accessory protein TnpB</fullName>
    </submittedName>
</protein>
<keyword evidence="5" id="KW-0862">Zinc</keyword>
<evidence type="ECO:0000259" key="10">
    <source>
        <dbReference type="Pfam" id="PF12323"/>
    </source>
</evidence>